<dbReference type="Proteomes" id="UP000790787">
    <property type="component" value="Chromosome 6"/>
</dbReference>
<dbReference type="Pfam" id="PF00293">
    <property type="entry name" value="NUDIX"/>
    <property type="match status" value="1"/>
</dbReference>
<sequence>MLKAIQILGSSSGSVSSRFRKPQQNSGLSLISTRKSIGTINIKTDSLLLPASHYKGRFRMSSTHSQSNPDGPSSSQPSFSSVAAIQSTGNIRKVNFCQFCGGSTKHEIPDGEEKVRAICTRCGKIIYENPKMVVGCLIEHDKKILMCRRKIQPSYGLWTLPAGYMEIGESAAEGAIRETLEEANAEVEVQSPFAQLDIPLIGQTYMIFLAKLKTPHFSPGPESSECRLYELDDIPFDSLAFSSMLVTLKLYIEDIKVGRPKFHYGIINKRPGTSPSEIHAYTLDYHMQS</sequence>
<dbReference type="GO" id="GO:0047884">
    <property type="term" value="F:FAD diphosphatase activity"/>
    <property type="evidence" value="ECO:0000318"/>
    <property type="project" value="GO_Central"/>
</dbReference>
<reference evidence="4" key="1">
    <citation type="journal article" date="2014" name="Nat. Commun.">
        <title>The tobacco genome sequence and its comparison with those of tomato and potato.</title>
        <authorList>
            <person name="Sierro N."/>
            <person name="Battey J.N."/>
            <person name="Ouadi S."/>
            <person name="Bakaher N."/>
            <person name="Bovet L."/>
            <person name="Willig A."/>
            <person name="Goepfert S."/>
            <person name="Peitsch M.C."/>
            <person name="Ivanov N.V."/>
        </authorList>
    </citation>
    <scope>NUCLEOTIDE SEQUENCE [LARGE SCALE GENOMIC DNA]</scope>
</reference>
<dbReference type="RefSeq" id="XP_016494113.1">
    <property type="nucleotide sequence ID" value="XM_016638627.1"/>
</dbReference>
<dbReference type="PROSITE" id="PS00893">
    <property type="entry name" value="NUDIX_BOX"/>
    <property type="match status" value="1"/>
</dbReference>
<dbReference type="PANTHER" id="PTHR43222">
    <property type="entry name" value="NUDIX HYDROLASE 23"/>
    <property type="match status" value="1"/>
</dbReference>
<dbReference type="PaxDb" id="4097-A0A1S4BZ54"/>
<dbReference type="PROSITE" id="PS51462">
    <property type="entry name" value="NUDIX"/>
    <property type="match status" value="1"/>
</dbReference>
<evidence type="ECO:0000313" key="4">
    <source>
        <dbReference type="Proteomes" id="UP000790787"/>
    </source>
</evidence>
<reference evidence="5" key="2">
    <citation type="submission" date="2025-08" db="UniProtKB">
        <authorList>
            <consortium name="RefSeq"/>
        </authorList>
    </citation>
    <scope>IDENTIFICATION</scope>
    <source>
        <tissue evidence="5">Leaf</tissue>
    </source>
</reference>
<dbReference type="InterPro" id="IPR029401">
    <property type="entry name" value="Nudix_N"/>
</dbReference>
<evidence type="ECO:0000259" key="3">
    <source>
        <dbReference type="PROSITE" id="PS51462"/>
    </source>
</evidence>
<name>A0A1S4BZ54_TOBAC</name>
<dbReference type="PANTHER" id="PTHR43222:SF2">
    <property type="entry name" value="NUDIX HYDROLASE 23, CHLOROPLASTIC"/>
    <property type="match status" value="1"/>
</dbReference>
<dbReference type="CDD" id="cd04511">
    <property type="entry name" value="NUDIX_Hydrolase"/>
    <property type="match status" value="1"/>
</dbReference>
<dbReference type="InterPro" id="IPR020084">
    <property type="entry name" value="NUDIX_hydrolase_CS"/>
</dbReference>
<dbReference type="InterPro" id="IPR015797">
    <property type="entry name" value="NUDIX_hydrolase-like_dom_sf"/>
</dbReference>
<dbReference type="Gene3D" id="2.20.70.10">
    <property type="match status" value="1"/>
</dbReference>
<keyword evidence="4" id="KW-1185">Reference proteome</keyword>
<dbReference type="GeneID" id="107813369"/>
<evidence type="ECO:0000256" key="1">
    <source>
        <dbReference type="ARBA" id="ARBA00022801"/>
    </source>
</evidence>
<protein>
    <submittedName>
        <fullName evidence="5">Nudix hydrolase 23, chloroplastic-like</fullName>
    </submittedName>
</protein>
<dbReference type="AlphaFoldDB" id="A0A1S4BZ54"/>
<keyword evidence="1" id="KW-0378">Hydrolase</keyword>
<dbReference type="OrthoDB" id="447842at2759"/>
<dbReference type="GO" id="GO:0042726">
    <property type="term" value="P:flavin-containing compound metabolic process"/>
    <property type="evidence" value="ECO:0000318"/>
    <property type="project" value="GO_Central"/>
</dbReference>
<dbReference type="Pfam" id="PF14803">
    <property type="entry name" value="Zn_ribbon_Nudix"/>
    <property type="match status" value="1"/>
</dbReference>
<dbReference type="KEGG" id="nta:107813369"/>
<organism evidence="4 5">
    <name type="scientific">Nicotiana tabacum</name>
    <name type="common">Common tobacco</name>
    <dbReference type="NCBI Taxonomy" id="4097"/>
    <lineage>
        <taxon>Eukaryota</taxon>
        <taxon>Viridiplantae</taxon>
        <taxon>Streptophyta</taxon>
        <taxon>Embryophyta</taxon>
        <taxon>Tracheophyta</taxon>
        <taxon>Spermatophyta</taxon>
        <taxon>Magnoliopsida</taxon>
        <taxon>eudicotyledons</taxon>
        <taxon>Gunneridae</taxon>
        <taxon>Pentapetalae</taxon>
        <taxon>asterids</taxon>
        <taxon>lamiids</taxon>
        <taxon>Solanales</taxon>
        <taxon>Solanaceae</taxon>
        <taxon>Nicotianoideae</taxon>
        <taxon>Nicotianeae</taxon>
        <taxon>Nicotiana</taxon>
    </lineage>
</organism>
<feature type="compositionally biased region" description="Polar residues" evidence="2">
    <location>
        <begin position="60"/>
        <end position="71"/>
    </location>
</feature>
<evidence type="ECO:0000256" key="2">
    <source>
        <dbReference type="SAM" id="MobiDB-lite"/>
    </source>
</evidence>
<evidence type="ECO:0000313" key="5">
    <source>
        <dbReference type="RefSeq" id="XP_016494113.1"/>
    </source>
</evidence>
<feature type="domain" description="Nudix hydrolase" evidence="3">
    <location>
        <begin position="129"/>
        <end position="252"/>
    </location>
</feature>
<accession>A0A1S4BZ54</accession>
<dbReference type="SUPFAM" id="SSF55811">
    <property type="entry name" value="Nudix"/>
    <property type="match status" value="1"/>
</dbReference>
<proteinExistence type="predicted"/>
<dbReference type="Gene3D" id="3.90.79.10">
    <property type="entry name" value="Nucleoside Triphosphate Pyrophosphohydrolase"/>
    <property type="match status" value="1"/>
</dbReference>
<feature type="region of interest" description="Disordered" evidence="2">
    <location>
        <begin position="60"/>
        <end position="80"/>
    </location>
</feature>
<dbReference type="STRING" id="4097.A0A1S4BZ54"/>
<dbReference type="RefSeq" id="XP_016494113.1">
    <property type="nucleotide sequence ID" value="XM_016638627.2"/>
</dbReference>
<gene>
    <name evidence="5" type="primary">LOC107813369</name>
</gene>
<dbReference type="GO" id="GO:0009507">
    <property type="term" value="C:chloroplast"/>
    <property type="evidence" value="ECO:0000318"/>
    <property type="project" value="GO_Central"/>
</dbReference>
<dbReference type="SMR" id="A0A1S4BZ54"/>
<dbReference type="InterPro" id="IPR000086">
    <property type="entry name" value="NUDIX_hydrolase_dom"/>
</dbReference>